<proteinExistence type="predicted"/>
<dbReference type="PANTHER" id="PTHR43267">
    <property type="entry name" value="TRNA THREONYLCARBAMOYLADENOSINE DEHYDRATASE"/>
    <property type="match status" value="1"/>
</dbReference>
<dbReference type="InterPro" id="IPR000594">
    <property type="entry name" value="ThiF_NAD_FAD-bd"/>
</dbReference>
<feature type="domain" description="THIF-type NAD/FAD binding fold" evidence="1">
    <location>
        <begin position="11"/>
        <end position="251"/>
    </location>
</feature>
<dbReference type="SUPFAM" id="SSF69572">
    <property type="entry name" value="Activating enzymes of the ubiquitin-like proteins"/>
    <property type="match status" value="1"/>
</dbReference>
<dbReference type="PATRIC" id="fig|419005.5.peg.565"/>
<dbReference type="Proteomes" id="UP000070531">
    <property type="component" value="Unassembled WGS sequence"/>
</dbReference>
<dbReference type="CDD" id="cd00755">
    <property type="entry name" value="YgdL_like"/>
    <property type="match status" value="1"/>
</dbReference>
<accession>A0A134BI18</accession>
<sequence length="295" mass="33107">MQNQFSRTQLLLGKPAINTLHGSRVAVFGVGGVGGYVVEVLARSGVGAIDIIDDDRVCLTNVNRQLLATTKTVGKFKVDIAEERILSINPRCIVRKYQTFYLPDNATQFDFDHYDYIVDCIDTVTAKLDLIYRCHELNIPILSCMGAAYKIDATKFEVTDIFKTINDPLAKVIRKKLRKTKIKHLKVVYSPEEPLESIEQPEISCAFHCICPDKNMRKCTERHTIPSSNAWVPATAGLIAGGEAVKDLINIAKTMRIKPEEEATSKAAILAEQRAKDMLEERKRLKSTQRIKQEA</sequence>
<dbReference type="GO" id="GO:0061503">
    <property type="term" value="F:tRNA threonylcarbamoyladenosine dehydratase"/>
    <property type="evidence" value="ECO:0007669"/>
    <property type="project" value="TreeGrafter"/>
</dbReference>
<organism evidence="2">
    <name type="scientific">Prevotella amnii</name>
    <dbReference type="NCBI Taxonomy" id="419005"/>
    <lineage>
        <taxon>Bacteria</taxon>
        <taxon>Pseudomonadati</taxon>
        <taxon>Bacteroidota</taxon>
        <taxon>Bacteroidia</taxon>
        <taxon>Bacteroidales</taxon>
        <taxon>Prevotellaceae</taxon>
        <taxon>Prevotella</taxon>
    </lineage>
</organism>
<gene>
    <name evidence="2" type="ORF">HMPREF1860_00563</name>
</gene>
<protein>
    <submittedName>
        <fullName evidence="2">ThiF family protein</fullName>
    </submittedName>
</protein>
<reference evidence="2 3" key="1">
    <citation type="submission" date="2016-01" db="EMBL/GenBank/DDBJ databases">
        <authorList>
            <person name="Oliw E.H."/>
        </authorList>
    </citation>
    <scope>NUCLEOTIDE SEQUENCE [LARGE SCALE GENOMIC DNA]</scope>
    <source>
        <strain evidence="2 3">DNF00307</strain>
    </source>
</reference>
<name>A0A134BI18_9BACT</name>
<dbReference type="STRING" id="419005.HMPREF1860_00563"/>
<dbReference type="Pfam" id="PF00899">
    <property type="entry name" value="ThiF"/>
    <property type="match status" value="1"/>
</dbReference>
<dbReference type="EMBL" id="LSDL01000025">
    <property type="protein sequence ID" value="KXB79566.1"/>
    <property type="molecule type" value="Genomic_DNA"/>
</dbReference>
<evidence type="ECO:0000313" key="2">
    <source>
        <dbReference type="EMBL" id="KXB79566.1"/>
    </source>
</evidence>
<dbReference type="GO" id="GO:0008641">
    <property type="term" value="F:ubiquitin-like modifier activating enzyme activity"/>
    <property type="evidence" value="ECO:0007669"/>
    <property type="project" value="InterPro"/>
</dbReference>
<evidence type="ECO:0000313" key="3">
    <source>
        <dbReference type="Proteomes" id="UP000070531"/>
    </source>
</evidence>
<dbReference type="RefSeq" id="WP_060932643.1">
    <property type="nucleotide sequence ID" value="NZ_KQ960490.1"/>
</dbReference>
<dbReference type="GO" id="GO:0061504">
    <property type="term" value="P:cyclic threonylcarbamoyladenosine biosynthetic process"/>
    <property type="evidence" value="ECO:0007669"/>
    <property type="project" value="TreeGrafter"/>
</dbReference>
<evidence type="ECO:0000259" key="1">
    <source>
        <dbReference type="Pfam" id="PF00899"/>
    </source>
</evidence>
<dbReference type="Gene3D" id="3.40.50.720">
    <property type="entry name" value="NAD(P)-binding Rossmann-like Domain"/>
    <property type="match status" value="1"/>
</dbReference>
<dbReference type="AlphaFoldDB" id="A0A134BI18"/>
<dbReference type="InterPro" id="IPR045886">
    <property type="entry name" value="ThiF/MoeB/HesA"/>
</dbReference>
<dbReference type="InterPro" id="IPR035985">
    <property type="entry name" value="Ubiquitin-activating_enz"/>
</dbReference>
<comment type="caution">
    <text evidence="2">The sequence shown here is derived from an EMBL/GenBank/DDBJ whole genome shotgun (WGS) entry which is preliminary data.</text>
</comment>
<dbReference type="PANTHER" id="PTHR43267:SF1">
    <property type="entry name" value="TRNA THREONYLCARBAMOYLADENOSINE DEHYDRATASE"/>
    <property type="match status" value="1"/>
</dbReference>